<protein>
    <submittedName>
        <fullName evidence="1">Uncharacterized protein</fullName>
    </submittedName>
</protein>
<dbReference type="AlphaFoldDB" id="A0A383E109"/>
<feature type="non-terminal residue" evidence="1">
    <location>
        <position position="1"/>
    </location>
</feature>
<sequence length="233" mass="25394">NTAIGGTLKYITQDADLDGRSVMSASGLGFDLGLLAPLPRGFRLGVAIQDLGGTSIGHDGGVSEQIFDARWRIGIAHKPVEGLTLAADVDDHLRLGAEYWIRGQLALRAGLRTVLDTPESRGDATTPSVGFGVKYRFATLEYAYEQHPVLDATHYTSLSLAYNSKIVEIKDATVRPNPIFRSLYPHYQESEFFDVVLSNSSPQPLDVTVGLMLPRTMSVPHTERVTLPPQSTE</sequence>
<feature type="non-terminal residue" evidence="1">
    <location>
        <position position="233"/>
    </location>
</feature>
<gene>
    <name evidence="1" type="ORF">METZ01_LOCUS503245</name>
</gene>
<proteinExistence type="predicted"/>
<reference evidence="1" key="1">
    <citation type="submission" date="2018-05" db="EMBL/GenBank/DDBJ databases">
        <authorList>
            <person name="Lanie J.A."/>
            <person name="Ng W.-L."/>
            <person name="Kazmierczak K.M."/>
            <person name="Andrzejewski T.M."/>
            <person name="Davidsen T.M."/>
            <person name="Wayne K.J."/>
            <person name="Tettelin H."/>
            <person name="Glass J.I."/>
            <person name="Rusch D."/>
            <person name="Podicherti R."/>
            <person name="Tsui H.-C.T."/>
            <person name="Winkler M.E."/>
        </authorList>
    </citation>
    <scope>NUCLEOTIDE SEQUENCE</scope>
</reference>
<organism evidence="1">
    <name type="scientific">marine metagenome</name>
    <dbReference type="NCBI Taxonomy" id="408172"/>
    <lineage>
        <taxon>unclassified sequences</taxon>
        <taxon>metagenomes</taxon>
        <taxon>ecological metagenomes</taxon>
    </lineage>
</organism>
<dbReference type="EMBL" id="UINC01221875">
    <property type="protein sequence ID" value="SVE50391.1"/>
    <property type="molecule type" value="Genomic_DNA"/>
</dbReference>
<accession>A0A383E109</accession>
<name>A0A383E109_9ZZZZ</name>
<evidence type="ECO:0000313" key="1">
    <source>
        <dbReference type="EMBL" id="SVE50391.1"/>
    </source>
</evidence>
<dbReference type="Gene3D" id="2.40.160.60">
    <property type="entry name" value="Outer membrane protein transport protein (OMPP1/FadL/TodX)"/>
    <property type="match status" value="1"/>
</dbReference>